<dbReference type="InterPro" id="IPR050740">
    <property type="entry name" value="Aldehyde_DH_Superfamily"/>
</dbReference>
<accession>A0A7X2IQ41</accession>
<reference evidence="3 4" key="1">
    <citation type="submission" date="2019-11" db="EMBL/GenBank/DDBJ databases">
        <title>Novel species isolated from a subtropical stream in China.</title>
        <authorList>
            <person name="Lu H."/>
        </authorList>
    </citation>
    <scope>NUCLEOTIDE SEQUENCE [LARGE SCALE GENOMIC DNA]</scope>
    <source>
        <strain evidence="3 4">FT92W</strain>
    </source>
</reference>
<dbReference type="Gene3D" id="3.40.309.10">
    <property type="entry name" value="Aldehyde Dehydrogenase, Chain A, domain 2"/>
    <property type="match status" value="1"/>
</dbReference>
<gene>
    <name evidence="3" type="ORF">GJ700_19900</name>
</gene>
<protein>
    <submittedName>
        <fullName evidence="3">Aldehyde dehydrogenase family protein</fullName>
    </submittedName>
</protein>
<comment type="caution">
    <text evidence="3">The sequence shown here is derived from an EMBL/GenBank/DDBJ whole genome shotgun (WGS) entry which is preliminary data.</text>
</comment>
<dbReference type="CDD" id="cd07129">
    <property type="entry name" value="ALDH_KGSADH"/>
    <property type="match status" value="1"/>
</dbReference>
<dbReference type="InterPro" id="IPR016161">
    <property type="entry name" value="Ald_DH/histidinol_DH"/>
</dbReference>
<sequence length="472" mass="48257">MTIHESTPAQINGAVTAASRTAGDWAQSGAERRAALLRGLAEALHAQRETLVRIANEETSLPLPRLNGELDRTIFQLHGFADQVVAGRPYAVTEDAAVAGAPPQGRPHLARVQVPLGPVAMFSASNFPFAFSVLGGDTASALAAGCPVVVKAHPGHPALSRAVHELAQAVLARQDLPAGLIGMVEGAGIDVGVALVQHPEIAAVAFTGSYKGGHALWQLANARPRPIPFYGELGSINPVVMLPAALAGQATDKATALADSMAFSSGQACTSPGVIVLFDDADADAFETALRDALKGKAMHPMLTAGMKRNFDAGVARVVGTPGVETVLAGADAGGESAPPQPLVARTTAANFIAQHALQEEVFGPACVLVRVASADDVVAVLRAVGGSLTVTVWGAQQASSDAQAIVRAAQQIAGRVLFSGVPTGVAVAASQVHGGPWPSSTQPAATSVGYAAMDRFLRPVAMQDAPAWLMA</sequence>
<organism evidence="3 4">
    <name type="scientific">Pseudoduganella rivuli</name>
    <dbReference type="NCBI Taxonomy" id="2666085"/>
    <lineage>
        <taxon>Bacteria</taxon>
        <taxon>Pseudomonadati</taxon>
        <taxon>Pseudomonadota</taxon>
        <taxon>Betaproteobacteria</taxon>
        <taxon>Burkholderiales</taxon>
        <taxon>Oxalobacteraceae</taxon>
        <taxon>Telluria group</taxon>
        <taxon>Pseudoduganella</taxon>
    </lineage>
</organism>
<dbReference type="Pfam" id="PF00171">
    <property type="entry name" value="Aldedh"/>
    <property type="match status" value="1"/>
</dbReference>
<keyword evidence="1" id="KW-0560">Oxidoreductase</keyword>
<dbReference type="AlphaFoldDB" id="A0A7X2IQ41"/>
<dbReference type="InterPro" id="IPR016163">
    <property type="entry name" value="Ald_DH_C"/>
</dbReference>
<feature type="domain" description="Aldehyde dehydrogenase" evidence="2">
    <location>
        <begin position="2"/>
        <end position="400"/>
    </location>
</feature>
<name>A0A7X2IQ41_9BURK</name>
<keyword evidence="4" id="KW-1185">Reference proteome</keyword>
<evidence type="ECO:0000313" key="4">
    <source>
        <dbReference type="Proteomes" id="UP000446768"/>
    </source>
</evidence>
<evidence type="ECO:0000259" key="2">
    <source>
        <dbReference type="Pfam" id="PF00171"/>
    </source>
</evidence>
<evidence type="ECO:0000313" key="3">
    <source>
        <dbReference type="EMBL" id="MRV73976.1"/>
    </source>
</evidence>
<dbReference type="InterPro" id="IPR015590">
    <property type="entry name" value="Aldehyde_DH_dom"/>
</dbReference>
<dbReference type="SUPFAM" id="SSF53720">
    <property type="entry name" value="ALDH-like"/>
    <property type="match status" value="1"/>
</dbReference>
<dbReference type="InterPro" id="IPR044151">
    <property type="entry name" value="ALDH_KGSADH"/>
</dbReference>
<dbReference type="PANTHER" id="PTHR43353">
    <property type="entry name" value="SUCCINATE-SEMIALDEHYDE DEHYDROGENASE, MITOCHONDRIAL"/>
    <property type="match status" value="1"/>
</dbReference>
<dbReference type="EMBL" id="WKJJ01000012">
    <property type="protein sequence ID" value="MRV73976.1"/>
    <property type="molecule type" value="Genomic_DNA"/>
</dbReference>
<evidence type="ECO:0000256" key="1">
    <source>
        <dbReference type="ARBA" id="ARBA00023002"/>
    </source>
</evidence>
<proteinExistence type="predicted"/>
<dbReference type="GO" id="GO:0016620">
    <property type="term" value="F:oxidoreductase activity, acting on the aldehyde or oxo group of donors, NAD or NADP as acceptor"/>
    <property type="evidence" value="ECO:0007669"/>
    <property type="project" value="InterPro"/>
</dbReference>
<dbReference type="Proteomes" id="UP000446768">
    <property type="component" value="Unassembled WGS sequence"/>
</dbReference>
<dbReference type="InterPro" id="IPR016162">
    <property type="entry name" value="Ald_DH_N"/>
</dbReference>
<dbReference type="PANTHER" id="PTHR43353:SF3">
    <property type="entry name" value="ALDEHYDE DEHYDROGENASE-RELATED"/>
    <property type="match status" value="1"/>
</dbReference>
<dbReference type="Gene3D" id="3.40.605.10">
    <property type="entry name" value="Aldehyde Dehydrogenase, Chain A, domain 1"/>
    <property type="match status" value="1"/>
</dbReference>
<dbReference type="RefSeq" id="WP_371868045.1">
    <property type="nucleotide sequence ID" value="NZ_WKJJ01000012.1"/>
</dbReference>